<keyword evidence="2" id="KW-1185">Reference proteome</keyword>
<sequence>MSAQRSLPSLLGNLDAVHGRYYAGLHVWGWMFGVSPFAVRLPSAIAVGLATSAVGVRGLEAIGYRPTGTRIPTHRGLVTLFTMSGDAR</sequence>
<dbReference type="Proteomes" id="UP001323798">
    <property type="component" value="Chromosome"/>
</dbReference>
<gene>
    <name evidence="1" type="ORF">SM116_06595</name>
</gene>
<protein>
    <submittedName>
        <fullName evidence="1">Uncharacterized protein</fullName>
    </submittedName>
</protein>
<dbReference type="EMBL" id="CP139368">
    <property type="protein sequence ID" value="WPR90957.1"/>
    <property type="molecule type" value="Genomic_DNA"/>
</dbReference>
<reference evidence="1 2" key="1">
    <citation type="submission" date="2023-11" db="EMBL/GenBank/DDBJ databases">
        <title>Genome sequence of Microbacterium rhizosphaerae KACC 19337.</title>
        <authorList>
            <person name="Choi H."/>
            <person name="Kim S."/>
            <person name="Kim Y."/>
            <person name="Kwon S.-W."/>
            <person name="Heo J."/>
        </authorList>
    </citation>
    <scope>NUCLEOTIDE SEQUENCE [LARGE SCALE GENOMIC DNA]</scope>
    <source>
        <strain evidence="1 2">KACC 19337</strain>
    </source>
</reference>
<accession>A0ABZ0SNM9</accession>
<name>A0ABZ0SNM9_9MICO</name>
<proteinExistence type="predicted"/>
<organism evidence="1 2">
    <name type="scientific">Microbacterium rhizosphaerae</name>
    <dbReference type="NCBI Taxonomy" id="1678237"/>
    <lineage>
        <taxon>Bacteria</taxon>
        <taxon>Bacillati</taxon>
        <taxon>Actinomycetota</taxon>
        <taxon>Actinomycetes</taxon>
        <taxon>Micrococcales</taxon>
        <taxon>Microbacteriaceae</taxon>
        <taxon>Microbacterium</taxon>
    </lineage>
</organism>
<dbReference type="RefSeq" id="WP_320943660.1">
    <property type="nucleotide sequence ID" value="NZ_BAABEU010000004.1"/>
</dbReference>
<evidence type="ECO:0000313" key="1">
    <source>
        <dbReference type="EMBL" id="WPR90957.1"/>
    </source>
</evidence>
<evidence type="ECO:0000313" key="2">
    <source>
        <dbReference type="Proteomes" id="UP001323798"/>
    </source>
</evidence>